<protein>
    <recommendedName>
        <fullName evidence="4">Cell division protein ZapB</fullName>
    </recommendedName>
</protein>
<keyword evidence="3" id="KW-1185">Reference proteome</keyword>
<organism evidence="2 3">
    <name type="scientific">Bacteroides faecichinchillae</name>
    <dbReference type="NCBI Taxonomy" id="871325"/>
    <lineage>
        <taxon>Bacteria</taxon>
        <taxon>Pseudomonadati</taxon>
        <taxon>Bacteroidota</taxon>
        <taxon>Bacteroidia</taxon>
        <taxon>Bacteroidales</taxon>
        <taxon>Bacteroidaceae</taxon>
        <taxon>Bacteroides</taxon>
    </lineage>
</organism>
<evidence type="ECO:0000313" key="3">
    <source>
        <dbReference type="Proteomes" id="UP000184436"/>
    </source>
</evidence>
<accession>A0A1M5F3B7</accession>
<dbReference type="AlphaFoldDB" id="A0A1M5F3B7"/>
<evidence type="ECO:0000313" key="2">
    <source>
        <dbReference type="EMBL" id="SHF86100.1"/>
    </source>
</evidence>
<evidence type="ECO:0000256" key="1">
    <source>
        <dbReference type="SAM" id="Coils"/>
    </source>
</evidence>
<name>A0A1M5F3B7_9BACE</name>
<sequence length="104" mass="12184">MYNFGVVMTEEDKKLLSTFETQLRHLIFLHDEIKRENAELKRLLEIEKLRNEKVQAQYDELEVSYTNLKTATAISLNGSDVKETKLRLSKLVREVDKCIALLNE</sequence>
<dbReference type="EMBL" id="FQVD01000041">
    <property type="protein sequence ID" value="SHF86100.1"/>
    <property type="molecule type" value="Genomic_DNA"/>
</dbReference>
<evidence type="ECO:0008006" key="4">
    <source>
        <dbReference type="Google" id="ProtNLM"/>
    </source>
</evidence>
<dbReference type="Proteomes" id="UP000184436">
    <property type="component" value="Unassembled WGS sequence"/>
</dbReference>
<keyword evidence="1" id="KW-0175">Coiled coil</keyword>
<gene>
    <name evidence="2" type="ORF">SAMN05444349_1414</name>
</gene>
<dbReference type="STRING" id="871325.SAMN05444349_1414"/>
<reference evidence="2 3" key="1">
    <citation type="submission" date="2016-11" db="EMBL/GenBank/DDBJ databases">
        <authorList>
            <person name="Jaros S."/>
            <person name="Januszkiewicz K."/>
            <person name="Wedrychowicz H."/>
        </authorList>
    </citation>
    <scope>NUCLEOTIDE SEQUENCE [LARGE SCALE GENOMIC DNA]</scope>
    <source>
        <strain evidence="2 3">DSM 26883</strain>
    </source>
</reference>
<feature type="coiled-coil region" evidence="1">
    <location>
        <begin position="30"/>
        <end position="71"/>
    </location>
</feature>
<proteinExistence type="predicted"/>